<protein>
    <submittedName>
        <fullName evidence="1">Uncharacterized protein</fullName>
    </submittedName>
</protein>
<gene>
    <name evidence="1" type="ORF">QAD02_004556</name>
</gene>
<accession>A0ACC2NSK9</accession>
<dbReference type="EMBL" id="CM056743">
    <property type="protein sequence ID" value="KAJ8673294.1"/>
    <property type="molecule type" value="Genomic_DNA"/>
</dbReference>
<sequence>MQHSLTDYYKHSVAAAQDFLNSINKPTENVVNQINRQRRERIMANRSRLTNTIENVIFLGRQNIAFRSHRDNRVLDFDPTINQGNFKELLKFRLDCGDHRLRERIRSAPANASYSSKSTQNDLIQCCDFIKFVNLFKAAHEFDDSEGKSDSGMKITGCSLGTIVVQTLVAVGLNLNKFLGITCDGCSANISETCGAVSVVEKDNPNVVYLPCYSHNLNLSISKSLLYAIR</sequence>
<organism evidence="1 2">
    <name type="scientific">Eretmocerus hayati</name>
    <dbReference type="NCBI Taxonomy" id="131215"/>
    <lineage>
        <taxon>Eukaryota</taxon>
        <taxon>Metazoa</taxon>
        <taxon>Ecdysozoa</taxon>
        <taxon>Arthropoda</taxon>
        <taxon>Hexapoda</taxon>
        <taxon>Insecta</taxon>
        <taxon>Pterygota</taxon>
        <taxon>Neoptera</taxon>
        <taxon>Endopterygota</taxon>
        <taxon>Hymenoptera</taxon>
        <taxon>Apocrita</taxon>
        <taxon>Proctotrupomorpha</taxon>
        <taxon>Chalcidoidea</taxon>
        <taxon>Aphelinidae</taxon>
        <taxon>Aphelininae</taxon>
        <taxon>Eretmocerus</taxon>
    </lineage>
</organism>
<name>A0ACC2NSK9_9HYME</name>
<dbReference type="Proteomes" id="UP001239111">
    <property type="component" value="Chromosome 3"/>
</dbReference>
<reference evidence="1" key="1">
    <citation type="submission" date="2023-04" db="EMBL/GenBank/DDBJ databases">
        <title>A chromosome-level genome assembly of the parasitoid wasp Eretmocerus hayati.</title>
        <authorList>
            <person name="Zhong Y."/>
            <person name="Liu S."/>
            <person name="Liu Y."/>
        </authorList>
    </citation>
    <scope>NUCLEOTIDE SEQUENCE</scope>
    <source>
        <strain evidence="1">ZJU_SS_LIU_2023</strain>
    </source>
</reference>
<evidence type="ECO:0000313" key="2">
    <source>
        <dbReference type="Proteomes" id="UP001239111"/>
    </source>
</evidence>
<keyword evidence="2" id="KW-1185">Reference proteome</keyword>
<evidence type="ECO:0000313" key="1">
    <source>
        <dbReference type="EMBL" id="KAJ8673294.1"/>
    </source>
</evidence>
<comment type="caution">
    <text evidence="1">The sequence shown here is derived from an EMBL/GenBank/DDBJ whole genome shotgun (WGS) entry which is preliminary data.</text>
</comment>
<proteinExistence type="predicted"/>